<feature type="transmembrane region" description="Helical" evidence="9">
    <location>
        <begin position="132"/>
        <end position="152"/>
    </location>
</feature>
<evidence type="ECO:0000256" key="9">
    <source>
        <dbReference type="RuleBase" id="RU363032"/>
    </source>
</evidence>
<keyword evidence="6" id="KW-0029">Amino-acid transport</keyword>
<dbReference type="InterPro" id="IPR035906">
    <property type="entry name" value="MetI-like_sf"/>
</dbReference>
<keyword evidence="3 9" id="KW-0813">Transport</keyword>
<evidence type="ECO:0000256" key="3">
    <source>
        <dbReference type="ARBA" id="ARBA00022448"/>
    </source>
</evidence>
<keyword evidence="4" id="KW-1003">Cell membrane</keyword>
<feature type="transmembrane region" description="Helical" evidence="9">
    <location>
        <begin position="270"/>
        <end position="293"/>
    </location>
</feature>
<evidence type="ECO:0000313" key="11">
    <source>
        <dbReference type="EMBL" id="OYQ18667.1"/>
    </source>
</evidence>
<feature type="transmembrane region" description="Helical" evidence="9">
    <location>
        <begin position="229"/>
        <end position="250"/>
    </location>
</feature>
<evidence type="ECO:0000256" key="6">
    <source>
        <dbReference type="ARBA" id="ARBA00022970"/>
    </source>
</evidence>
<gene>
    <name evidence="11" type="ORF">CHR90_10415</name>
</gene>
<dbReference type="AlphaFoldDB" id="A0A255XNW2"/>
<feature type="domain" description="ABC transmembrane type-1" evidence="10">
    <location>
        <begin position="96"/>
        <end position="389"/>
    </location>
</feature>
<evidence type="ECO:0000256" key="5">
    <source>
        <dbReference type="ARBA" id="ARBA00022692"/>
    </source>
</evidence>
<dbReference type="OrthoDB" id="9808531at2"/>
<feature type="transmembrane region" description="Helical" evidence="9">
    <location>
        <begin position="91"/>
        <end position="120"/>
    </location>
</feature>
<protein>
    <submittedName>
        <fullName evidence="11">Amino acid ABC transporter permease</fullName>
    </submittedName>
</protein>
<evidence type="ECO:0000313" key="12">
    <source>
        <dbReference type="Proteomes" id="UP000216361"/>
    </source>
</evidence>
<dbReference type="SUPFAM" id="SSF161098">
    <property type="entry name" value="MetI-like"/>
    <property type="match status" value="2"/>
</dbReference>
<feature type="transmembrane region" description="Helical" evidence="9">
    <location>
        <begin position="190"/>
        <end position="208"/>
    </location>
</feature>
<comment type="caution">
    <text evidence="11">The sequence shown here is derived from an EMBL/GenBank/DDBJ whole genome shotgun (WGS) entry which is preliminary data.</text>
</comment>
<dbReference type="GO" id="GO:0022857">
    <property type="term" value="F:transmembrane transporter activity"/>
    <property type="evidence" value="ECO:0007669"/>
    <property type="project" value="InterPro"/>
</dbReference>
<sequence length="401" mass="43747">MSMTDRRSGATAVTEKPKTAFWNDRDVRAVIFQILIVLGVLAVGWYLVHNTLANLEQRKIATGFSFLGREAGFSIGESLIPYSAADTYLHAIWVGIINTLLVSVIGIALATVLGTVIGVARLSTNWLVARLASVYVEGLRNIPLLLQLFFWYSLVSEALPPVRQALKLVPDYVFLSQKGLRVPHIVDHAIYGWMGLLVLVGIIGAFLWRRAAARHQEATGKLRPVFWPTVGLLIGPAALLWLVTGAPLTLEKPELRGFDFRGGGTLSPEMIALLIGLVTYTASFIAENVRAGILSVPKGQWEASRALGLPNGRALRLIILPQALRVIVPPMTSQYLNLTKNSSLAVAIGYPDLVSILNTTINQTGQGIEGVALIMAAYLTVSLSISAFMNWYNKRIALIER</sequence>
<dbReference type="GO" id="GO:0043190">
    <property type="term" value="C:ATP-binding cassette (ABC) transporter complex"/>
    <property type="evidence" value="ECO:0007669"/>
    <property type="project" value="InterPro"/>
</dbReference>
<evidence type="ECO:0000256" key="4">
    <source>
        <dbReference type="ARBA" id="ARBA00022475"/>
    </source>
</evidence>
<evidence type="ECO:0000256" key="1">
    <source>
        <dbReference type="ARBA" id="ARBA00004429"/>
    </source>
</evidence>
<dbReference type="CDD" id="cd06261">
    <property type="entry name" value="TM_PBP2"/>
    <property type="match status" value="1"/>
</dbReference>
<keyword evidence="7 9" id="KW-1133">Transmembrane helix</keyword>
<evidence type="ECO:0000256" key="8">
    <source>
        <dbReference type="ARBA" id="ARBA00023136"/>
    </source>
</evidence>
<dbReference type="Pfam" id="PF00528">
    <property type="entry name" value="BPD_transp_1"/>
    <property type="match status" value="1"/>
</dbReference>
<dbReference type="InterPro" id="IPR043429">
    <property type="entry name" value="ArtM/GltK/GlnP/TcyL/YhdX-like"/>
</dbReference>
<evidence type="ECO:0000256" key="7">
    <source>
        <dbReference type="ARBA" id="ARBA00022989"/>
    </source>
</evidence>
<reference evidence="11 12" key="1">
    <citation type="submission" date="2017-07" db="EMBL/GenBank/DDBJ databases">
        <title>Elstera cyanobacteriorum sp. nov., a novel bacterium isolated from cyanobacterial aggregates in a eutrophic lake.</title>
        <authorList>
            <person name="Cai H."/>
        </authorList>
    </citation>
    <scope>NUCLEOTIDE SEQUENCE [LARGE SCALE GENOMIC DNA]</scope>
    <source>
        <strain evidence="11 12">TH019</strain>
    </source>
</reference>
<dbReference type="Gene3D" id="1.10.3720.10">
    <property type="entry name" value="MetI-like"/>
    <property type="match status" value="2"/>
</dbReference>
<dbReference type="NCBIfam" id="TIGR01726">
    <property type="entry name" value="HEQRo_perm_3TM"/>
    <property type="match status" value="1"/>
</dbReference>
<name>A0A255XNW2_9PROT</name>
<evidence type="ECO:0000259" key="10">
    <source>
        <dbReference type="PROSITE" id="PS50928"/>
    </source>
</evidence>
<comment type="subcellular location">
    <subcellularLocation>
        <location evidence="1">Cell inner membrane</location>
        <topology evidence="1">Multi-pass membrane protein</topology>
    </subcellularLocation>
    <subcellularLocation>
        <location evidence="9">Cell membrane</location>
        <topology evidence="9">Multi-pass membrane protein</topology>
    </subcellularLocation>
</comment>
<proteinExistence type="inferred from homology"/>
<evidence type="ECO:0000256" key="2">
    <source>
        <dbReference type="ARBA" id="ARBA00010072"/>
    </source>
</evidence>
<dbReference type="PANTHER" id="PTHR30614:SF37">
    <property type="entry name" value="AMINO-ACID ABC TRANSPORTER PERMEASE PROTEIN YHDX-RELATED"/>
    <property type="match status" value="1"/>
</dbReference>
<dbReference type="GO" id="GO:0006865">
    <property type="term" value="P:amino acid transport"/>
    <property type="evidence" value="ECO:0007669"/>
    <property type="project" value="UniProtKB-KW"/>
</dbReference>
<feature type="transmembrane region" description="Helical" evidence="9">
    <location>
        <begin position="371"/>
        <end position="392"/>
    </location>
</feature>
<keyword evidence="8 9" id="KW-0472">Membrane</keyword>
<dbReference type="PROSITE" id="PS50928">
    <property type="entry name" value="ABC_TM1"/>
    <property type="match status" value="1"/>
</dbReference>
<dbReference type="PANTHER" id="PTHR30614">
    <property type="entry name" value="MEMBRANE COMPONENT OF AMINO ACID ABC TRANSPORTER"/>
    <property type="match status" value="1"/>
</dbReference>
<comment type="similarity">
    <text evidence="2">Belongs to the binding-protein-dependent transport system permease family. HisMQ subfamily.</text>
</comment>
<organism evidence="11 12">
    <name type="scientific">Elstera cyanobacteriorum</name>
    <dbReference type="NCBI Taxonomy" id="2022747"/>
    <lineage>
        <taxon>Bacteria</taxon>
        <taxon>Pseudomonadati</taxon>
        <taxon>Pseudomonadota</taxon>
        <taxon>Alphaproteobacteria</taxon>
        <taxon>Rhodospirillales</taxon>
        <taxon>Rhodospirillaceae</taxon>
        <taxon>Elstera</taxon>
    </lineage>
</organism>
<dbReference type="InterPro" id="IPR010065">
    <property type="entry name" value="AA_ABC_transptr_permease_3TM"/>
</dbReference>
<keyword evidence="12" id="KW-1185">Reference proteome</keyword>
<keyword evidence="5 9" id="KW-0812">Transmembrane</keyword>
<dbReference type="InterPro" id="IPR000515">
    <property type="entry name" value="MetI-like"/>
</dbReference>
<dbReference type="EMBL" id="NOXS01000032">
    <property type="protein sequence ID" value="OYQ18667.1"/>
    <property type="molecule type" value="Genomic_DNA"/>
</dbReference>
<accession>A0A255XNW2</accession>
<feature type="transmembrane region" description="Helical" evidence="9">
    <location>
        <begin position="27"/>
        <end position="48"/>
    </location>
</feature>
<dbReference type="Proteomes" id="UP000216361">
    <property type="component" value="Unassembled WGS sequence"/>
</dbReference>